<sequence>MSSFLLNILLLFICGQMVMCQDVYRAAIIGNGKPHTKNYASLIHEAAKLNADILLLETVKDKNFESCGRCDNNYDEIVKAVSTAAKETAIYVGVHVYEKITCNRHEDIVRSNLIFNRNGDIISVSRKPLNKANCNSTYSNSTSFSTDFGVKFGVLMEEDILNAQDINLSNYIILGSRPRNSGKLHASQLVSSWAFISKINVVSTNGIYGNTGAAMKSNNIIVKEIKKNGNNKPKLQSSSYDLPELARSVKLDLELAMQGYKENVCFEEVCCHFYLRLAGKGNSDVSYNIGVHTGTMDVGSQTVATRGCVLVACAGSDQSCSVLSGNSLDVTFKTISISSNFSQDSKQFPILQTTDVKNIKFDQQNGINNRQVNMEIHECNNVLNFGIISIESKPIDRSSEQFIDFSSYISSENVLEFFDYLWIRLRVPIFIVSIYILEMM</sequence>
<dbReference type="GO" id="GO:0016787">
    <property type="term" value="F:hydrolase activity"/>
    <property type="evidence" value="ECO:0007669"/>
    <property type="project" value="UniProtKB-KW"/>
</dbReference>
<dbReference type="Pfam" id="PF19018">
    <property type="entry name" value="Vanin_C"/>
    <property type="match status" value="1"/>
</dbReference>
<feature type="domain" description="Vanin C-terminal" evidence="3">
    <location>
        <begin position="256"/>
        <end position="389"/>
    </location>
</feature>
<name>A0A821MIV1_9NEOP</name>
<evidence type="ECO:0000256" key="2">
    <source>
        <dbReference type="SAM" id="SignalP"/>
    </source>
</evidence>
<dbReference type="PANTHER" id="PTHR10609:SF14">
    <property type="entry name" value="BIOTINIDASE"/>
    <property type="match status" value="1"/>
</dbReference>
<keyword evidence="2" id="KW-0732">Signal</keyword>
<dbReference type="AlphaFoldDB" id="A0A821MIV1"/>
<evidence type="ECO:0000256" key="1">
    <source>
        <dbReference type="ARBA" id="ARBA00022801"/>
    </source>
</evidence>
<dbReference type="EMBL" id="CAJOBZ010000003">
    <property type="protein sequence ID" value="CAF4770504.1"/>
    <property type="molecule type" value="Genomic_DNA"/>
</dbReference>
<evidence type="ECO:0000313" key="5">
    <source>
        <dbReference type="Proteomes" id="UP000663880"/>
    </source>
</evidence>
<feature type="signal peptide" evidence="2">
    <location>
        <begin position="1"/>
        <end position="20"/>
    </location>
</feature>
<dbReference type="InterPro" id="IPR043957">
    <property type="entry name" value="Vanin_C"/>
</dbReference>
<dbReference type="OrthoDB" id="10250282at2759"/>
<reference evidence="4" key="1">
    <citation type="submission" date="2021-02" db="EMBL/GenBank/DDBJ databases">
        <authorList>
            <person name="Steward A R."/>
        </authorList>
    </citation>
    <scope>NUCLEOTIDE SEQUENCE</scope>
</reference>
<dbReference type="Gene3D" id="3.60.110.10">
    <property type="entry name" value="Carbon-nitrogen hydrolase"/>
    <property type="match status" value="1"/>
</dbReference>
<accession>A0A821MIV1</accession>
<evidence type="ECO:0000313" key="4">
    <source>
        <dbReference type="EMBL" id="CAF4770504.1"/>
    </source>
</evidence>
<comment type="caution">
    <text evidence="4">The sequence shown here is derived from an EMBL/GenBank/DDBJ whole genome shotgun (WGS) entry which is preliminary data.</text>
</comment>
<organism evidence="4 5">
    <name type="scientific">Pieris macdunnoughi</name>
    <dbReference type="NCBI Taxonomy" id="345717"/>
    <lineage>
        <taxon>Eukaryota</taxon>
        <taxon>Metazoa</taxon>
        <taxon>Ecdysozoa</taxon>
        <taxon>Arthropoda</taxon>
        <taxon>Hexapoda</taxon>
        <taxon>Insecta</taxon>
        <taxon>Pterygota</taxon>
        <taxon>Neoptera</taxon>
        <taxon>Endopterygota</taxon>
        <taxon>Lepidoptera</taxon>
        <taxon>Glossata</taxon>
        <taxon>Ditrysia</taxon>
        <taxon>Papilionoidea</taxon>
        <taxon>Pieridae</taxon>
        <taxon>Pierinae</taxon>
        <taxon>Pieris</taxon>
    </lineage>
</organism>
<protein>
    <recommendedName>
        <fullName evidence="3">Vanin C-terminal domain-containing protein</fullName>
    </recommendedName>
</protein>
<dbReference type="InterPro" id="IPR036526">
    <property type="entry name" value="C-N_Hydrolase_sf"/>
</dbReference>
<keyword evidence="1" id="KW-0378">Hydrolase</keyword>
<gene>
    <name evidence="4" type="ORF">PMACD_LOCUS1796</name>
</gene>
<proteinExistence type="predicted"/>
<dbReference type="InterPro" id="IPR040154">
    <property type="entry name" value="Biotinidase/VNN"/>
</dbReference>
<dbReference type="SUPFAM" id="SSF56317">
    <property type="entry name" value="Carbon-nitrogen hydrolase"/>
    <property type="match status" value="1"/>
</dbReference>
<dbReference type="PANTHER" id="PTHR10609">
    <property type="entry name" value="BIOTINIDASE-RELATED"/>
    <property type="match status" value="1"/>
</dbReference>
<evidence type="ECO:0000259" key="3">
    <source>
        <dbReference type="Pfam" id="PF19018"/>
    </source>
</evidence>
<feature type="chain" id="PRO_5032357874" description="Vanin C-terminal domain-containing protein" evidence="2">
    <location>
        <begin position="21"/>
        <end position="440"/>
    </location>
</feature>
<keyword evidence="5" id="KW-1185">Reference proteome</keyword>
<dbReference type="Proteomes" id="UP000663880">
    <property type="component" value="Unassembled WGS sequence"/>
</dbReference>